<dbReference type="GO" id="GO:0000428">
    <property type="term" value="C:DNA-directed RNA polymerase complex"/>
    <property type="evidence" value="ECO:0007669"/>
    <property type="project" value="UniProtKB-KW"/>
</dbReference>
<keyword evidence="3" id="KW-0808">Transferase</keyword>
<dbReference type="Gene3D" id="4.10.860.120">
    <property type="entry name" value="RNA polymerase II, clamp domain"/>
    <property type="match status" value="1"/>
</dbReference>
<dbReference type="PANTHER" id="PTHR19376">
    <property type="entry name" value="DNA-DIRECTED RNA POLYMERASE"/>
    <property type="match status" value="1"/>
</dbReference>
<feature type="domain" description="RNA polymerase Rpb1" evidence="6">
    <location>
        <begin position="38"/>
        <end position="105"/>
    </location>
</feature>
<sequence length="117" mass="12754">MEDNPTSSLLEGKVIGIRFSMATRQEISTASISDSQISHASQLGNPFLGLPLEFGRCESCGTSEAGKCEGHFGYIELPVPIYHPSHVTELKRILSLVCLSCLKLKKTKVSLTWSVNT</sequence>
<reference evidence="8" key="1">
    <citation type="journal article" date="2017" name="Front. Plant Sci.">
        <title>Climate Clever Clovers: New Paradigm to Reduce the Environmental Footprint of Ruminants by Breeding Low Methanogenic Forages Utilizing Haplotype Variation.</title>
        <authorList>
            <person name="Kaur P."/>
            <person name="Appels R."/>
            <person name="Bayer P.E."/>
            <person name="Keeble-Gagnere G."/>
            <person name="Wang J."/>
            <person name="Hirakawa H."/>
            <person name="Shirasawa K."/>
            <person name="Vercoe P."/>
            <person name="Stefanova K."/>
            <person name="Durmic Z."/>
            <person name="Nichols P."/>
            <person name="Revell C."/>
            <person name="Isobe S.N."/>
            <person name="Edwards D."/>
            <person name="Erskine W."/>
        </authorList>
    </citation>
    <scope>NUCLEOTIDE SEQUENCE [LARGE SCALE GENOMIC DNA]</scope>
    <source>
        <strain evidence="8">cv. Daliak</strain>
    </source>
</reference>
<dbReference type="EC" id="2.7.7.6" evidence="1"/>
<evidence type="ECO:0000256" key="5">
    <source>
        <dbReference type="ARBA" id="ARBA00023163"/>
    </source>
</evidence>
<dbReference type="AlphaFoldDB" id="A0A2Z6NM21"/>
<keyword evidence="5" id="KW-0804">Transcription</keyword>
<evidence type="ECO:0000256" key="3">
    <source>
        <dbReference type="ARBA" id="ARBA00022679"/>
    </source>
</evidence>
<evidence type="ECO:0000256" key="1">
    <source>
        <dbReference type="ARBA" id="ARBA00012418"/>
    </source>
</evidence>
<dbReference type="SUPFAM" id="SSF64484">
    <property type="entry name" value="beta and beta-prime subunits of DNA dependent RNA-polymerase"/>
    <property type="match status" value="1"/>
</dbReference>
<dbReference type="GO" id="GO:0003677">
    <property type="term" value="F:DNA binding"/>
    <property type="evidence" value="ECO:0007669"/>
    <property type="project" value="InterPro"/>
</dbReference>
<dbReference type="EMBL" id="DF973681">
    <property type="protein sequence ID" value="GAU37622.1"/>
    <property type="molecule type" value="Genomic_DNA"/>
</dbReference>
<dbReference type="InterPro" id="IPR044893">
    <property type="entry name" value="RNA_pol_Rpb1_clamp_domain"/>
</dbReference>
<keyword evidence="2" id="KW-0240">DNA-directed RNA polymerase</keyword>
<gene>
    <name evidence="7" type="ORF">TSUD_365430</name>
</gene>
<dbReference type="GO" id="GO:0003899">
    <property type="term" value="F:DNA-directed RNA polymerase activity"/>
    <property type="evidence" value="ECO:0007669"/>
    <property type="project" value="UniProtKB-EC"/>
</dbReference>
<evidence type="ECO:0000313" key="8">
    <source>
        <dbReference type="Proteomes" id="UP000242715"/>
    </source>
</evidence>
<evidence type="ECO:0000313" key="7">
    <source>
        <dbReference type="EMBL" id="GAU37622.1"/>
    </source>
</evidence>
<dbReference type="Proteomes" id="UP000242715">
    <property type="component" value="Unassembled WGS sequence"/>
</dbReference>
<protein>
    <recommendedName>
        <fullName evidence="1">DNA-directed RNA polymerase</fullName>
        <ecNumber evidence="1">2.7.7.6</ecNumber>
    </recommendedName>
</protein>
<organism evidence="7 8">
    <name type="scientific">Trifolium subterraneum</name>
    <name type="common">Subterranean clover</name>
    <dbReference type="NCBI Taxonomy" id="3900"/>
    <lineage>
        <taxon>Eukaryota</taxon>
        <taxon>Viridiplantae</taxon>
        <taxon>Streptophyta</taxon>
        <taxon>Embryophyta</taxon>
        <taxon>Tracheophyta</taxon>
        <taxon>Spermatophyta</taxon>
        <taxon>Magnoliopsida</taxon>
        <taxon>eudicotyledons</taxon>
        <taxon>Gunneridae</taxon>
        <taxon>Pentapetalae</taxon>
        <taxon>rosids</taxon>
        <taxon>fabids</taxon>
        <taxon>Fabales</taxon>
        <taxon>Fabaceae</taxon>
        <taxon>Papilionoideae</taxon>
        <taxon>50 kb inversion clade</taxon>
        <taxon>NPAAA clade</taxon>
        <taxon>Hologalegina</taxon>
        <taxon>IRL clade</taxon>
        <taxon>Trifolieae</taxon>
        <taxon>Trifolium</taxon>
    </lineage>
</organism>
<evidence type="ECO:0000256" key="2">
    <source>
        <dbReference type="ARBA" id="ARBA00022478"/>
    </source>
</evidence>
<evidence type="ECO:0000256" key="4">
    <source>
        <dbReference type="ARBA" id="ARBA00022695"/>
    </source>
</evidence>
<keyword evidence="8" id="KW-1185">Reference proteome</keyword>
<proteinExistence type="predicted"/>
<dbReference type="OrthoDB" id="1720219at2759"/>
<dbReference type="Pfam" id="PF04997">
    <property type="entry name" value="RNA_pol_Rpb1_1"/>
    <property type="match status" value="1"/>
</dbReference>
<dbReference type="InterPro" id="IPR045867">
    <property type="entry name" value="DNA-dir_RpoC_beta_prime"/>
</dbReference>
<name>A0A2Z6NM21_TRISU</name>
<dbReference type="GO" id="GO:0006351">
    <property type="term" value="P:DNA-templated transcription"/>
    <property type="evidence" value="ECO:0007669"/>
    <property type="project" value="InterPro"/>
</dbReference>
<evidence type="ECO:0000259" key="6">
    <source>
        <dbReference type="Pfam" id="PF04997"/>
    </source>
</evidence>
<accession>A0A2Z6NM21</accession>
<dbReference type="InterPro" id="IPR007080">
    <property type="entry name" value="RNA_pol_Rpb1_1"/>
</dbReference>
<keyword evidence="4" id="KW-0548">Nucleotidyltransferase</keyword>
<dbReference type="PANTHER" id="PTHR19376:SF51">
    <property type="entry name" value="DNA-DIRECTED RNA POLYMERASE V SUBUNIT 1"/>
    <property type="match status" value="1"/>
</dbReference>